<comment type="caution">
    <text evidence="3">The sequence shown here is derived from an EMBL/GenBank/DDBJ whole genome shotgun (WGS) entry which is preliminary data.</text>
</comment>
<dbReference type="Pfam" id="PF00499">
    <property type="entry name" value="Oxidored_q3"/>
    <property type="match status" value="1"/>
</dbReference>
<reference evidence="4" key="1">
    <citation type="journal article" date="2019" name="Int. J. Syst. Evol. Microbiol.">
        <title>The Global Catalogue of Microorganisms (GCM) 10K type strain sequencing project: providing services to taxonomists for standard genome sequencing and annotation.</title>
        <authorList>
            <consortium name="The Broad Institute Genomics Platform"/>
            <consortium name="The Broad Institute Genome Sequencing Center for Infectious Disease"/>
            <person name="Wu L."/>
            <person name="Ma J."/>
        </authorList>
    </citation>
    <scope>NUCLEOTIDE SEQUENCE [LARGE SCALE GENOMIC DNA]</scope>
    <source>
        <strain evidence="4">CGMCC 4.7289</strain>
    </source>
</reference>
<dbReference type="InterPro" id="IPR001457">
    <property type="entry name" value="NADH_UbQ/plastoQ_OxRdtase_su6"/>
</dbReference>
<dbReference type="PANTHER" id="PTHR33269">
    <property type="entry name" value="NADH-UBIQUINONE OXIDOREDUCTASE CHAIN 6"/>
    <property type="match status" value="1"/>
</dbReference>
<evidence type="ECO:0000256" key="2">
    <source>
        <dbReference type="RuleBase" id="RU004429"/>
    </source>
</evidence>
<dbReference type="EMBL" id="JBHSAY010000003">
    <property type="protein sequence ID" value="MFC4129675.1"/>
    <property type="molecule type" value="Genomic_DNA"/>
</dbReference>
<proteinExistence type="inferred from homology"/>
<keyword evidence="2" id="KW-0520">NAD</keyword>
<feature type="transmembrane region" description="Helical" evidence="2">
    <location>
        <begin position="135"/>
        <end position="159"/>
    </location>
</feature>
<sequence>MTGLDLLLAGVGLLAVGAGWAVVATNQVVRAGLWLVVCLGALAVEFLLLGAELVAWTQVLIYLGAVVVLLLFAVMLTRAPIGPSQDLDRRIGPASVVGVGVGLSLGTLFAVAYGWTRYELPAQHGNAETVGGPIFTTWALPFEVVSVLLLGALIGAVVVSRGAK</sequence>
<keyword evidence="2" id="KW-0812">Transmembrane</keyword>
<evidence type="ECO:0000313" key="3">
    <source>
        <dbReference type="EMBL" id="MFC4129675.1"/>
    </source>
</evidence>
<comment type="subcellular location">
    <subcellularLocation>
        <location evidence="2">Cell membrane</location>
        <topology evidence="2">Multi-pass membrane protein</topology>
    </subcellularLocation>
</comment>
<keyword evidence="2" id="KW-0472">Membrane</keyword>
<protein>
    <recommendedName>
        <fullName evidence="2">NADH-quinone oxidoreductase subunit J</fullName>
        <ecNumber evidence="2">7.1.1.-</ecNumber>
    </recommendedName>
</protein>
<dbReference type="PANTHER" id="PTHR33269:SF17">
    <property type="entry name" value="NADH-UBIQUINONE OXIDOREDUCTASE CHAIN 6"/>
    <property type="match status" value="1"/>
</dbReference>
<keyword evidence="2" id="KW-1003">Cell membrane</keyword>
<feature type="transmembrane region" description="Helical" evidence="2">
    <location>
        <begin position="96"/>
        <end position="115"/>
    </location>
</feature>
<name>A0ABV8LFJ1_9ACTN</name>
<accession>A0ABV8LFJ1</accession>
<dbReference type="Gene3D" id="1.20.120.1200">
    <property type="entry name" value="NADH-ubiquinone/plastoquinone oxidoreductase chain 6, subunit NuoJ"/>
    <property type="match status" value="1"/>
</dbReference>
<dbReference type="EC" id="7.1.1.-" evidence="2"/>
<dbReference type="InterPro" id="IPR042106">
    <property type="entry name" value="Nuo/plastoQ_OxRdtase_6_NuoJ"/>
</dbReference>
<evidence type="ECO:0000256" key="1">
    <source>
        <dbReference type="ARBA" id="ARBA00005698"/>
    </source>
</evidence>
<feature type="transmembrane region" description="Helical" evidence="2">
    <location>
        <begin position="55"/>
        <end position="76"/>
    </location>
</feature>
<comment type="function">
    <text evidence="2">NDH-1 shuttles electrons from NADH, via FMN and iron-sulfur (Fe-S) centers, to quinones in the respiratory chain. Couples the redox reaction to proton translocation (for every two electrons transferred, four hydrogen ions are translocated across the cytoplasmic membrane), and thus conserves the redox energy in a proton gradient.</text>
</comment>
<comment type="catalytic activity">
    <reaction evidence="2">
        <text>a quinone + NADH + 5 H(+)(in) = a quinol + NAD(+) + 4 H(+)(out)</text>
        <dbReference type="Rhea" id="RHEA:57888"/>
        <dbReference type="ChEBI" id="CHEBI:15378"/>
        <dbReference type="ChEBI" id="CHEBI:24646"/>
        <dbReference type="ChEBI" id="CHEBI:57540"/>
        <dbReference type="ChEBI" id="CHEBI:57945"/>
        <dbReference type="ChEBI" id="CHEBI:132124"/>
    </reaction>
</comment>
<feature type="transmembrane region" description="Helical" evidence="2">
    <location>
        <begin position="6"/>
        <end position="24"/>
    </location>
</feature>
<keyword evidence="2" id="KW-1133">Transmembrane helix</keyword>
<dbReference type="Proteomes" id="UP001595816">
    <property type="component" value="Unassembled WGS sequence"/>
</dbReference>
<gene>
    <name evidence="3" type="ORF">ACFOZ4_03555</name>
</gene>
<evidence type="ECO:0000313" key="4">
    <source>
        <dbReference type="Proteomes" id="UP001595816"/>
    </source>
</evidence>
<organism evidence="3 4">
    <name type="scientific">Hamadaea flava</name>
    <dbReference type="NCBI Taxonomy" id="1742688"/>
    <lineage>
        <taxon>Bacteria</taxon>
        <taxon>Bacillati</taxon>
        <taxon>Actinomycetota</taxon>
        <taxon>Actinomycetes</taxon>
        <taxon>Micromonosporales</taxon>
        <taxon>Micromonosporaceae</taxon>
        <taxon>Hamadaea</taxon>
    </lineage>
</organism>
<comment type="similarity">
    <text evidence="1 2">Belongs to the complex I subunit 6 family.</text>
</comment>
<keyword evidence="2" id="KW-0874">Quinone</keyword>
<dbReference type="RefSeq" id="WP_253759832.1">
    <property type="nucleotide sequence ID" value="NZ_JAMZDZ010000001.1"/>
</dbReference>
<keyword evidence="4" id="KW-1185">Reference proteome</keyword>
<feature type="transmembrane region" description="Helical" evidence="2">
    <location>
        <begin position="31"/>
        <end position="49"/>
    </location>
</feature>